<evidence type="ECO:0000313" key="3">
    <source>
        <dbReference type="Proteomes" id="UP000199245"/>
    </source>
</evidence>
<sequence>MGALLPVGSGPDAEIVDRLNELFSGKDLATLRKHNKKEKLFDPSHRLRRVAFRIGAYPSKDYGKDDAKRKWFFFLHHVLPQETQEAIKKILGDAMTRTAIKAVKFSVEENSVVTYPHLFPSNNEPLANYLNGAGTAYLVHLVVQGPMDDSAEDPPGDNDPDSGEQPIAWPELSLRRPTFGRTKSGGGKPAGKKEAVSKKKAAKKAAKRPRKR</sequence>
<feature type="compositionally biased region" description="Acidic residues" evidence="1">
    <location>
        <begin position="149"/>
        <end position="162"/>
    </location>
</feature>
<protein>
    <submittedName>
        <fullName evidence="2">Uncharacterized protein</fullName>
    </submittedName>
</protein>
<feature type="compositionally biased region" description="Basic residues" evidence="1">
    <location>
        <begin position="198"/>
        <end position="212"/>
    </location>
</feature>
<gene>
    <name evidence="2" type="ORF">SAMN05216337_104417</name>
</gene>
<dbReference type="EMBL" id="FMZW01000044">
    <property type="protein sequence ID" value="SDF08250.1"/>
    <property type="molecule type" value="Genomic_DNA"/>
</dbReference>
<feature type="region of interest" description="Disordered" evidence="1">
    <location>
        <begin position="146"/>
        <end position="212"/>
    </location>
</feature>
<dbReference type="Proteomes" id="UP000199245">
    <property type="component" value="Unassembled WGS sequence"/>
</dbReference>
<proteinExistence type="predicted"/>
<organism evidence="2 3">
    <name type="scientific">Bradyrhizobium brasilense</name>
    <dbReference type="NCBI Taxonomy" id="1419277"/>
    <lineage>
        <taxon>Bacteria</taxon>
        <taxon>Pseudomonadati</taxon>
        <taxon>Pseudomonadota</taxon>
        <taxon>Alphaproteobacteria</taxon>
        <taxon>Hyphomicrobiales</taxon>
        <taxon>Nitrobacteraceae</taxon>
        <taxon>Bradyrhizobium</taxon>
    </lineage>
</organism>
<reference evidence="2 3" key="1">
    <citation type="submission" date="2016-10" db="EMBL/GenBank/DDBJ databases">
        <authorList>
            <person name="de Groot N.N."/>
        </authorList>
    </citation>
    <scope>NUCLEOTIDE SEQUENCE [LARGE SCALE GENOMIC DNA]</scope>
    <source>
        <strain evidence="2 3">R5</strain>
    </source>
</reference>
<dbReference type="RefSeq" id="WP_092088626.1">
    <property type="nucleotide sequence ID" value="NZ_FMZW01000044.1"/>
</dbReference>
<accession>A0A1G7I699</accession>
<dbReference type="AlphaFoldDB" id="A0A1G7I699"/>
<evidence type="ECO:0000256" key="1">
    <source>
        <dbReference type="SAM" id="MobiDB-lite"/>
    </source>
</evidence>
<evidence type="ECO:0000313" key="2">
    <source>
        <dbReference type="EMBL" id="SDF08250.1"/>
    </source>
</evidence>
<name>A0A1G7I699_9BRAD</name>